<proteinExistence type="predicted"/>
<evidence type="ECO:0000256" key="1">
    <source>
        <dbReference type="SAM" id="MobiDB-lite"/>
    </source>
</evidence>
<evidence type="ECO:0000313" key="3">
    <source>
        <dbReference type="EMBL" id="BAD28567.1"/>
    </source>
</evidence>
<sequence length="70" mass="7420">MDLVKERRIQGGRGKGGATSSKETHAGRPPPETMLTLTTSSSRVFGMEVLGGVLVVVDADVAKHARKRTS</sequence>
<protein>
    <submittedName>
        <fullName evidence="3">Uncharacterized protein</fullName>
    </submittedName>
</protein>
<reference evidence="4" key="4">
    <citation type="journal article" date="2008" name="Nucleic Acids Res.">
        <title>The rice annotation project database (RAP-DB): 2008 update.</title>
        <authorList>
            <consortium name="The rice annotation project (RAP)"/>
        </authorList>
    </citation>
    <scope>GENOME REANNOTATION</scope>
    <source>
        <strain evidence="4">cv. Nipponbare</strain>
    </source>
</reference>
<reference evidence="3" key="2">
    <citation type="submission" date="2002-06" db="EMBL/GenBank/DDBJ databases">
        <title>Oryza sativa nipponbare(GA3) genomic DNA, chromosome 9, PAC clone:P0698G06.</title>
        <authorList>
            <person name="Sasaki T."/>
            <person name="Matsumoto T."/>
            <person name="Katayose Y."/>
        </authorList>
    </citation>
    <scope>NUCLEOTIDE SEQUENCE</scope>
</reference>
<name>Q6ES03_ORYSJ</name>
<dbReference type="Proteomes" id="UP000000763">
    <property type="component" value="Chromosome 9"/>
</dbReference>
<evidence type="ECO:0000313" key="4">
    <source>
        <dbReference type="Proteomes" id="UP000000763"/>
    </source>
</evidence>
<reference evidence="4" key="3">
    <citation type="journal article" date="2005" name="Nature">
        <title>The map-based sequence of the rice genome.</title>
        <authorList>
            <consortium name="International rice genome sequencing project (IRGSP)"/>
            <person name="Matsumoto T."/>
            <person name="Wu J."/>
            <person name="Kanamori H."/>
            <person name="Katayose Y."/>
            <person name="Fujisawa M."/>
            <person name="Namiki N."/>
            <person name="Mizuno H."/>
            <person name="Yamamoto K."/>
            <person name="Antonio B.A."/>
            <person name="Baba T."/>
            <person name="Sakata K."/>
            <person name="Nagamura Y."/>
            <person name="Aoki H."/>
            <person name="Arikawa K."/>
            <person name="Arita K."/>
            <person name="Bito T."/>
            <person name="Chiden Y."/>
            <person name="Fujitsuka N."/>
            <person name="Fukunaka R."/>
            <person name="Hamada M."/>
            <person name="Harada C."/>
            <person name="Hayashi A."/>
            <person name="Hijishita S."/>
            <person name="Honda M."/>
            <person name="Hosokawa S."/>
            <person name="Ichikawa Y."/>
            <person name="Idonuma A."/>
            <person name="Iijima M."/>
            <person name="Ikeda M."/>
            <person name="Ikeno M."/>
            <person name="Ito K."/>
            <person name="Ito S."/>
            <person name="Ito T."/>
            <person name="Ito Y."/>
            <person name="Ito Y."/>
            <person name="Iwabuchi A."/>
            <person name="Kamiya K."/>
            <person name="Karasawa W."/>
            <person name="Kurita K."/>
            <person name="Katagiri S."/>
            <person name="Kikuta A."/>
            <person name="Kobayashi H."/>
            <person name="Kobayashi N."/>
            <person name="Machita K."/>
            <person name="Maehara T."/>
            <person name="Masukawa M."/>
            <person name="Mizubayashi T."/>
            <person name="Mukai Y."/>
            <person name="Nagasaki H."/>
            <person name="Nagata Y."/>
            <person name="Naito S."/>
            <person name="Nakashima M."/>
            <person name="Nakama Y."/>
            <person name="Nakamichi Y."/>
            <person name="Nakamura M."/>
            <person name="Meguro A."/>
            <person name="Negishi M."/>
            <person name="Ohta I."/>
            <person name="Ohta T."/>
            <person name="Okamoto M."/>
            <person name="Ono N."/>
            <person name="Saji S."/>
            <person name="Sakaguchi M."/>
            <person name="Sakai K."/>
            <person name="Shibata M."/>
            <person name="Shimokawa T."/>
            <person name="Song J."/>
            <person name="Takazaki Y."/>
            <person name="Terasawa K."/>
            <person name="Tsugane M."/>
            <person name="Tsuji K."/>
            <person name="Ueda S."/>
            <person name="Waki K."/>
            <person name="Yamagata H."/>
            <person name="Yamamoto M."/>
            <person name="Yamamoto S."/>
            <person name="Yamane H."/>
            <person name="Yoshiki S."/>
            <person name="Yoshihara R."/>
            <person name="Yukawa K."/>
            <person name="Zhong H."/>
            <person name="Yano M."/>
            <person name="Yuan Q."/>
            <person name="Ouyang S."/>
            <person name="Liu J."/>
            <person name="Jones K.M."/>
            <person name="Gansberger K."/>
            <person name="Moffat K."/>
            <person name="Hill J."/>
            <person name="Bera J."/>
            <person name="Fadrosh D."/>
            <person name="Jin S."/>
            <person name="Johri S."/>
            <person name="Kim M."/>
            <person name="Overton L."/>
            <person name="Reardon M."/>
            <person name="Tsitrin T."/>
            <person name="Vuong H."/>
            <person name="Weaver B."/>
            <person name="Ciecko A."/>
            <person name="Tallon L."/>
            <person name="Jackson J."/>
            <person name="Pai G."/>
            <person name="Aken S.V."/>
            <person name="Utterback T."/>
            <person name="Reidmuller S."/>
            <person name="Feldblyum T."/>
            <person name="Hsiao J."/>
            <person name="Zismann V."/>
            <person name="Iobst S."/>
            <person name="de Vazeille A.R."/>
            <person name="Buell C.R."/>
            <person name="Ying K."/>
            <person name="Li Y."/>
            <person name="Lu T."/>
            <person name="Huang Y."/>
            <person name="Zhao Q."/>
            <person name="Feng Q."/>
            <person name="Zhang L."/>
            <person name="Zhu J."/>
            <person name="Weng Q."/>
            <person name="Mu J."/>
            <person name="Lu Y."/>
            <person name="Fan D."/>
            <person name="Liu Y."/>
            <person name="Guan J."/>
            <person name="Zhang Y."/>
            <person name="Yu S."/>
            <person name="Liu X."/>
            <person name="Zhang Y."/>
            <person name="Hong G."/>
            <person name="Han B."/>
            <person name="Choisne N."/>
            <person name="Demange N."/>
            <person name="Orjeda G."/>
            <person name="Samain S."/>
            <person name="Cattolico L."/>
            <person name="Pelletier E."/>
            <person name="Couloux A."/>
            <person name="Segurens B."/>
            <person name="Wincker P."/>
            <person name="D'Hont A."/>
            <person name="Scarpelli C."/>
            <person name="Weissenbach J."/>
            <person name="Salanoubat M."/>
            <person name="Quetier F."/>
            <person name="Yu Y."/>
            <person name="Kim H.R."/>
            <person name="Rambo T."/>
            <person name="Currie J."/>
            <person name="Collura K."/>
            <person name="Luo M."/>
            <person name="Yang T."/>
            <person name="Ammiraju J.S.S."/>
            <person name="Engler F."/>
            <person name="Soderlund C."/>
            <person name="Wing R.A."/>
            <person name="Palmer L.E."/>
            <person name="de la Bastide M."/>
            <person name="Spiegel L."/>
            <person name="Nascimento L."/>
            <person name="Zutavern T."/>
            <person name="O'Shaughnessy A."/>
            <person name="Dike S."/>
            <person name="Dedhia N."/>
            <person name="Preston R."/>
            <person name="Balija V."/>
            <person name="McCombie W.R."/>
            <person name="Chow T."/>
            <person name="Chen H."/>
            <person name="Chung M."/>
            <person name="Chen C."/>
            <person name="Shaw J."/>
            <person name="Wu H."/>
            <person name="Hsiao K."/>
            <person name="Chao Y."/>
            <person name="Chu M."/>
            <person name="Cheng C."/>
            <person name="Hour A."/>
            <person name="Lee P."/>
            <person name="Lin S."/>
            <person name="Lin Y."/>
            <person name="Liou J."/>
            <person name="Liu S."/>
            <person name="Hsing Y."/>
            <person name="Raghuvanshi S."/>
            <person name="Mohanty A."/>
            <person name="Bharti A.K."/>
            <person name="Gaur A."/>
            <person name="Gupta V."/>
            <person name="Kumar D."/>
            <person name="Ravi V."/>
            <person name="Vij S."/>
            <person name="Kapur A."/>
            <person name="Khurana P."/>
            <person name="Khurana P."/>
            <person name="Khurana J.P."/>
            <person name="Tyagi A.K."/>
            <person name="Gaikwad K."/>
            <person name="Singh A."/>
            <person name="Dalal V."/>
            <person name="Srivastava S."/>
            <person name="Dixit A."/>
            <person name="Pal A.K."/>
            <person name="Ghazi I.A."/>
            <person name="Yadav M."/>
            <person name="Pandit A."/>
            <person name="Bhargava A."/>
            <person name="Sureshbabu K."/>
            <person name="Batra K."/>
            <person name="Sharma T.R."/>
            <person name="Mohapatra T."/>
            <person name="Singh N.K."/>
            <person name="Messing J."/>
            <person name="Nelson A.B."/>
            <person name="Fuks G."/>
            <person name="Kavchok S."/>
            <person name="Keizer G."/>
            <person name="Linton E."/>
            <person name="Llaca V."/>
            <person name="Song R."/>
            <person name="Tanyolac B."/>
            <person name="Young S."/>
            <person name="Ho-Il K."/>
            <person name="Hahn J.H."/>
            <person name="Sangsakoo G."/>
            <person name="Vanavichit A."/>
            <person name="de Mattos Luiz.A.T."/>
            <person name="Zimmer P.D."/>
            <person name="Malone G."/>
            <person name="Dellagostin O."/>
            <person name="de Oliveira A.C."/>
            <person name="Bevan M."/>
            <person name="Bancroft I."/>
            <person name="Minx P."/>
            <person name="Cordum H."/>
            <person name="Wilson R."/>
            <person name="Cheng Z."/>
            <person name="Jin W."/>
            <person name="Jiang J."/>
            <person name="Leong S.A."/>
            <person name="Iwama H."/>
            <person name="Gojobori T."/>
            <person name="Itoh T."/>
            <person name="Niimura Y."/>
            <person name="Fujii Y."/>
            <person name="Habara T."/>
            <person name="Sakai H."/>
            <person name="Sato Y."/>
            <person name="Wilson G."/>
            <person name="Kumar K."/>
            <person name="McCouch S."/>
            <person name="Juretic N."/>
            <person name="Hoen D."/>
            <person name="Wright S."/>
            <person name="Bruskiewich R."/>
            <person name="Bureau T."/>
            <person name="Miyao A."/>
            <person name="Hirochika H."/>
            <person name="Nishikawa T."/>
            <person name="Kadowaki K."/>
            <person name="Sugiura M."/>
            <person name="Burr B."/>
            <person name="Sasaki T."/>
        </authorList>
    </citation>
    <scope>NUCLEOTIDE SEQUENCE [LARGE SCALE GENOMIC DNA]</scope>
    <source>
        <strain evidence="4">cv. Nipponbare</strain>
    </source>
</reference>
<evidence type="ECO:0000313" key="2">
    <source>
        <dbReference type="EMBL" id="BAD28489.1"/>
    </source>
</evidence>
<reference evidence="2" key="1">
    <citation type="submission" date="2002-05" db="EMBL/GenBank/DDBJ databases">
        <title>Oryza sativa nipponbare(GA3) genomic DNA, chromosome 9, PAC clone:P0512H04.</title>
        <authorList>
            <person name="Sasaki T."/>
            <person name="Matsumoto T."/>
            <person name="Katayose Y."/>
        </authorList>
    </citation>
    <scope>NUCLEOTIDE SEQUENCE</scope>
</reference>
<gene>
    <name evidence="2" type="ORF">P0512H04.33</name>
    <name evidence="3" type="ORF">P0698G06.13</name>
</gene>
<dbReference type="EMBL" id="AP005313">
    <property type="protein sequence ID" value="BAD28489.1"/>
    <property type="molecule type" value="Genomic_DNA"/>
</dbReference>
<dbReference type="AlphaFoldDB" id="Q6ES03"/>
<feature type="region of interest" description="Disordered" evidence="1">
    <location>
        <begin position="1"/>
        <end position="36"/>
    </location>
</feature>
<dbReference type="EMBL" id="AP005400">
    <property type="protein sequence ID" value="BAD28567.1"/>
    <property type="molecule type" value="Genomic_DNA"/>
</dbReference>
<accession>Q6ES03</accession>
<organism evidence="3 4">
    <name type="scientific">Oryza sativa subsp. japonica</name>
    <name type="common">Rice</name>
    <dbReference type="NCBI Taxonomy" id="39947"/>
    <lineage>
        <taxon>Eukaryota</taxon>
        <taxon>Viridiplantae</taxon>
        <taxon>Streptophyta</taxon>
        <taxon>Embryophyta</taxon>
        <taxon>Tracheophyta</taxon>
        <taxon>Spermatophyta</taxon>
        <taxon>Magnoliopsida</taxon>
        <taxon>Liliopsida</taxon>
        <taxon>Poales</taxon>
        <taxon>Poaceae</taxon>
        <taxon>BOP clade</taxon>
        <taxon>Oryzoideae</taxon>
        <taxon>Oryzeae</taxon>
        <taxon>Oryzinae</taxon>
        <taxon>Oryza</taxon>
        <taxon>Oryza sativa</taxon>
    </lineage>
</organism>